<evidence type="ECO:0000259" key="2">
    <source>
        <dbReference type="Pfam" id="PF01510"/>
    </source>
</evidence>
<dbReference type="CDD" id="cd06583">
    <property type="entry name" value="PGRP"/>
    <property type="match status" value="1"/>
</dbReference>
<feature type="domain" description="N-acetylmuramoyl-L-alanine amidase" evidence="2">
    <location>
        <begin position="72"/>
        <end position="190"/>
    </location>
</feature>
<dbReference type="InterPro" id="IPR002502">
    <property type="entry name" value="Amidase_domain"/>
</dbReference>
<dbReference type="GO" id="GO:0009253">
    <property type="term" value="P:peptidoglycan catabolic process"/>
    <property type="evidence" value="ECO:0007669"/>
    <property type="project" value="InterPro"/>
</dbReference>
<keyword evidence="4" id="KW-1185">Reference proteome</keyword>
<evidence type="ECO:0000313" key="4">
    <source>
        <dbReference type="Proteomes" id="UP000320386"/>
    </source>
</evidence>
<dbReference type="OrthoDB" id="9811296at2"/>
<dbReference type="AlphaFoldDB" id="A0A518BUJ5"/>
<dbReference type="KEGG" id="mcad:Pan265_04930"/>
<proteinExistence type="predicted"/>
<dbReference type="EMBL" id="CP036280">
    <property type="protein sequence ID" value="QDU70663.1"/>
    <property type="molecule type" value="Genomic_DNA"/>
</dbReference>
<organism evidence="3 4">
    <name type="scientific">Mucisphaera calidilacus</name>
    <dbReference type="NCBI Taxonomy" id="2527982"/>
    <lineage>
        <taxon>Bacteria</taxon>
        <taxon>Pseudomonadati</taxon>
        <taxon>Planctomycetota</taxon>
        <taxon>Phycisphaerae</taxon>
        <taxon>Phycisphaerales</taxon>
        <taxon>Phycisphaeraceae</taxon>
        <taxon>Mucisphaera</taxon>
    </lineage>
</organism>
<gene>
    <name evidence="3" type="ORF">Pan265_04930</name>
</gene>
<dbReference type="Pfam" id="PF01510">
    <property type="entry name" value="Amidase_2"/>
    <property type="match status" value="1"/>
</dbReference>
<evidence type="ECO:0000313" key="3">
    <source>
        <dbReference type="EMBL" id="QDU70663.1"/>
    </source>
</evidence>
<keyword evidence="1" id="KW-0472">Membrane</keyword>
<accession>A0A518BUJ5</accession>
<dbReference type="SUPFAM" id="SSF55846">
    <property type="entry name" value="N-acetylmuramoyl-L-alanine amidase-like"/>
    <property type="match status" value="1"/>
</dbReference>
<dbReference type="InterPro" id="IPR036505">
    <property type="entry name" value="Amidase/PGRP_sf"/>
</dbReference>
<sequence>MNQKEPLRTMPDQRTITILGVLLVAMTLTSSLLLVLEPSPVAPVQPVAMKLQSDRAGDSLDEPLLDVAEPAAWQAIIIHDSSRLRGGAASLNEAHERDGRGGLGYHFVVGNGTETGDGEIEAGFRWRLQAQGRFLAGEEASRWHRVAIGIVVVGDADERAMTPVQRESLLRLVSSIQERFGIRSDQVHAHFGDDGSGGKELFSLSEFRAELASVSVD</sequence>
<dbReference type="Gene3D" id="3.40.80.10">
    <property type="entry name" value="Peptidoglycan recognition protein-like"/>
    <property type="match status" value="1"/>
</dbReference>
<protein>
    <submittedName>
        <fullName evidence="3">N-acetylmuramoyl-L-alanine amidase</fullName>
    </submittedName>
</protein>
<dbReference type="GO" id="GO:0008745">
    <property type="term" value="F:N-acetylmuramoyl-L-alanine amidase activity"/>
    <property type="evidence" value="ECO:0007669"/>
    <property type="project" value="InterPro"/>
</dbReference>
<feature type="transmembrane region" description="Helical" evidence="1">
    <location>
        <begin position="16"/>
        <end position="36"/>
    </location>
</feature>
<reference evidence="3 4" key="1">
    <citation type="submission" date="2019-02" db="EMBL/GenBank/DDBJ databases">
        <title>Deep-cultivation of Planctomycetes and their phenomic and genomic characterization uncovers novel biology.</title>
        <authorList>
            <person name="Wiegand S."/>
            <person name="Jogler M."/>
            <person name="Boedeker C."/>
            <person name="Pinto D."/>
            <person name="Vollmers J."/>
            <person name="Rivas-Marin E."/>
            <person name="Kohn T."/>
            <person name="Peeters S.H."/>
            <person name="Heuer A."/>
            <person name="Rast P."/>
            <person name="Oberbeckmann S."/>
            <person name="Bunk B."/>
            <person name="Jeske O."/>
            <person name="Meyerdierks A."/>
            <person name="Storesund J.E."/>
            <person name="Kallscheuer N."/>
            <person name="Luecker S."/>
            <person name="Lage O.M."/>
            <person name="Pohl T."/>
            <person name="Merkel B.J."/>
            <person name="Hornburger P."/>
            <person name="Mueller R.-W."/>
            <person name="Bruemmer F."/>
            <person name="Labrenz M."/>
            <person name="Spormann A.M."/>
            <person name="Op den Camp H."/>
            <person name="Overmann J."/>
            <person name="Amann R."/>
            <person name="Jetten M.S.M."/>
            <person name="Mascher T."/>
            <person name="Medema M.H."/>
            <person name="Devos D.P."/>
            <person name="Kaster A.-K."/>
            <person name="Ovreas L."/>
            <person name="Rohde M."/>
            <person name="Galperin M.Y."/>
            <person name="Jogler C."/>
        </authorList>
    </citation>
    <scope>NUCLEOTIDE SEQUENCE [LARGE SCALE GENOMIC DNA]</scope>
    <source>
        <strain evidence="3 4">Pan265</strain>
    </source>
</reference>
<evidence type="ECO:0000256" key="1">
    <source>
        <dbReference type="SAM" id="Phobius"/>
    </source>
</evidence>
<name>A0A518BUJ5_9BACT</name>
<keyword evidence="1" id="KW-0812">Transmembrane</keyword>
<dbReference type="RefSeq" id="WP_145444818.1">
    <property type="nucleotide sequence ID" value="NZ_CP036280.1"/>
</dbReference>
<keyword evidence="1" id="KW-1133">Transmembrane helix</keyword>
<dbReference type="Proteomes" id="UP000320386">
    <property type="component" value="Chromosome"/>
</dbReference>